<dbReference type="EMBL" id="BDGG01000004">
    <property type="protein sequence ID" value="GAU97467.1"/>
    <property type="molecule type" value="Genomic_DNA"/>
</dbReference>
<protein>
    <recommendedName>
        <fullName evidence="11">Aminotransferase class I/classII large domain-containing protein</fullName>
    </recommendedName>
</protein>
<dbReference type="FunFam" id="3.90.1150.10:FF:000021">
    <property type="entry name" value="Kynurenine--oxoglutarate transaminase 3"/>
    <property type="match status" value="1"/>
</dbReference>
<dbReference type="Proteomes" id="UP000186922">
    <property type="component" value="Unassembled WGS sequence"/>
</dbReference>
<evidence type="ECO:0000313" key="13">
    <source>
        <dbReference type="Proteomes" id="UP000186922"/>
    </source>
</evidence>
<dbReference type="OrthoDB" id="2414662at2759"/>
<reference evidence="12 13" key="1">
    <citation type="journal article" date="2016" name="Nat. Commun.">
        <title>Extremotolerant tardigrade genome and improved radiotolerance of human cultured cells by tardigrade-unique protein.</title>
        <authorList>
            <person name="Hashimoto T."/>
            <person name="Horikawa D.D."/>
            <person name="Saito Y."/>
            <person name="Kuwahara H."/>
            <person name="Kozuka-Hata H."/>
            <person name="Shin-I T."/>
            <person name="Minakuchi Y."/>
            <person name="Ohishi K."/>
            <person name="Motoyama A."/>
            <person name="Aizu T."/>
            <person name="Enomoto A."/>
            <person name="Kondo K."/>
            <person name="Tanaka S."/>
            <person name="Hara Y."/>
            <person name="Koshikawa S."/>
            <person name="Sagara H."/>
            <person name="Miura T."/>
            <person name="Yokobori S."/>
            <person name="Miyagawa K."/>
            <person name="Suzuki Y."/>
            <person name="Kubo T."/>
            <person name="Oyama M."/>
            <person name="Kohara Y."/>
            <person name="Fujiyama A."/>
            <person name="Arakawa K."/>
            <person name="Katayama T."/>
            <person name="Toyoda A."/>
            <person name="Kunieda T."/>
        </authorList>
    </citation>
    <scope>NUCLEOTIDE SEQUENCE [LARGE SCALE GENOMIC DNA]</scope>
    <source>
        <strain evidence="12 13">YOKOZUNA-1</strain>
    </source>
</reference>
<evidence type="ECO:0000259" key="11">
    <source>
        <dbReference type="Pfam" id="PF00155"/>
    </source>
</evidence>
<sequence length="497" mass="56222">MSWPSRFLSQHAALKSSRARLTVASLEVNSEHRKSTVFFARTANSLQQRRYLHSKKMAANSEAAHPDTTPSINVRLADRWTGLDKNVWVEYTGLAAQHKAVNLGQGFPDFPPPEYVTKALAEATNGKNTLLNQYTRGYGHPRLVNVIAEVFSKVHNRPINPMSEILVTIGAYQSLYCAISGHINPDDEVIIIEPFFDCYEPMVRFAGGKPVFVALKPPQSKAGKEMHSSDWLLDMKDLEAAFTPKTRMIILNTPNNPLGKVFTKKELSDIAEICIRKNILVVSDEVYEWLIFEPYQHVRIADLPGMWERTITVRSAGKTFSVTGWKLGWSIAPANLIRNCQVALQNVTYTSPTPIQEAVAVGLEIEKERMDNKDQCYFYTLPAMLVAKRDQMADMLIKTGLTPIIPEGGYFMLADYSKLKNLPSSIMMSTEGDEPKDSRFVKWMTAEKKLATIPVSAFYSKEHKHLAENYIRFCFSKNDQTLDATRKILDDWMNEKS</sequence>
<gene>
    <name evidence="12" type="primary">RvY_08754</name>
    <name evidence="12" type="synonym">RvY_08754.1</name>
    <name evidence="12" type="ORF">RvY_08754-1</name>
</gene>
<keyword evidence="4" id="KW-0032">Aminotransferase</keyword>
<keyword evidence="6" id="KW-0663">Pyridoxal phosphate</keyword>
<dbReference type="GO" id="GO:0030170">
    <property type="term" value="F:pyridoxal phosphate binding"/>
    <property type="evidence" value="ECO:0007669"/>
    <property type="project" value="InterPro"/>
</dbReference>
<dbReference type="InterPro" id="IPR015422">
    <property type="entry name" value="PyrdxlP-dep_Trfase_small"/>
</dbReference>
<evidence type="ECO:0000256" key="10">
    <source>
        <dbReference type="ARBA" id="ARBA00049325"/>
    </source>
</evidence>
<evidence type="ECO:0000256" key="8">
    <source>
        <dbReference type="ARBA" id="ARBA00023239"/>
    </source>
</evidence>
<evidence type="ECO:0000313" key="12">
    <source>
        <dbReference type="EMBL" id="GAU97467.1"/>
    </source>
</evidence>
<evidence type="ECO:0000256" key="1">
    <source>
        <dbReference type="ARBA" id="ARBA00001933"/>
    </source>
</evidence>
<dbReference type="FunFam" id="3.90.1150.10:FF:000275">
    <property type="entry name" value="kynurenine--oxoglutarate transaminase 1"/>
    <property type="match status" value="1"/>
</dbReference>
<dbReference type="SUPFAM" id="SSF53383">
    <property type="entry name" value="PLP-dependent transferases"/>
    <property type="match status" value="1"/>
</dbReference>
<keyword evidence="8" id="KW-0456">Lyase</keyword>
<organism evidence="12 13">
    <name type="scientific">Ramazzottius varieornatus</name>
    <name type="common">Water bear</name>
    <name type="synonym">Tardigrade</name>
    <dbReference type="NCBI Taxonomy" id="947166"/>
    <lineage>
        <taxon>Eukaryota</taxon>
        <taxon>Metazoa</taxon>
        <taxon>Ecdysozoa</taxon>
        <taxon>Tardigrada</taxon>
        <taxon>Eutardigrada</taxon>
        <taxon>Parachela</taxon>
        <taxon>Hypsibioidea</taxon>
        <taxon>Ramazzottiidae</taxon>
        <taxon>Ramazzottius</taxon>
    </lineage>
</organism>
<comment type="pathway">
    <text evidence="9">Amino-acid degradation; L-kynurenine degradation; kynurenate from L-kynurenine: step 1/2.</text>
</comment>
<evidence type="ECO:0000256" key="9">
    <source>
        <dbReference type="ARBA" id="ARBA00024016"/>
    </source>
</evidence>
<dbReference type="UniPathway" id="UPA00334">
    <property type="reaction ID" value="UER00726"/>
</dbReference>
<dbReference type="STRING" id="947166.A0A1D1VCJ5"/>
<accession>A0A1D1VCJ5</accession>
<dbReference type="AlphaFoldDB" id="A0A1D1VCJ5"/>
<dbReference type="FunFam" id="3.40.640.10:FF:000024">
    <property type="entry name" value="Kynurenine--oxoglutarate transaminase 3"/>
    <property type="match status" value="1"/>
</dbReference>
<name>A0A1D1VCJ5_RAMVA</name>
<comment type="subunit">
    <text evidence="3">Homodimer.</text>
</comment>
<comment type="caution">
    <text evidence="12">The sequence shown here is derived from an EMBL/GenBank/DDBJ whole genome shotgun (WGS) entry which is preliminary data.</text>
</comment>
<dbReference type="GO" id="GO:0016212">
    <property type="term" value="F:kynurenine-oxoglutarate transaminase activity"/>
    <property type="evidence" value="ECO:0007669"/>
    <property type="project" value="TreeGrafter"/>
</dbReference>
<keyword evidence="13" id="KW-1185">Reference proteome</keyword>
<comment type="cofactor">
    <cofactor evidence="1">
        <name>pyridoxal 5'-phosphate</name>
        <dbReference type="ChEBI" id="CHEBI:597326"/>
    </cofactor>
</comment>
<dbReference type="InterPro" id="IPR015421">
    <property type="entry name" value="PyrdxlP-dep_Trfase_major"/>
</dbReference>
<keyword evidence="5" id="KW-0808">Transferase</keyword>
<evidence type="ECO:0000256" key="3">
    <source>
        <dbReference type="ARBA" id="ARBA00011738"/>
    </source>
</evidence>
<dbReference type="Gene3D" id="3.40.640.10">
    <property type="entry name" value="Type I PLP-dependent aspartate aminotransferase-like (Major domain)"/>
    <property type="match status" value="1"/>
</dbReference>
<dbReference type="InterPro" id="IPR004839">
    <property type="entry name" value="Aminotransferase_I/II_large"/>
</dbReference>
<dbReference type="Gene3D" id="3.90.1150.10">
    <property type="entry name" value="Aspartate Aminotransferase, domain 1"/>
    <property type="match status" value="1"/>
</dbReference>
<evidence type="ECO:0000256" key="7">
    <source>
        <dbReference type="ARBA" id="ARBA00022990"/>
    </source>
</evidence>
<evidence type="ECO:0000256" key="4">
    <source>
        <dbReference type="ARBA" id="ARBA00022576"/>
    </source>
</evidence>
<evidence type="ECO:0000256" key="6">
    <source>
        <dbReference type="ARBA" id="ARBA00022898"/>
    </source>
</evidence>
<dbReference type="Pfam" id="PF00155">
    <property type="entry name" value="Aminotran_1_2"/>
    <property type="match status" value="1"/>
</dbReference>
<dbReference type="InterPro" id="IPR051326">
    <property type="entry name" value="Kynurenine-oxoglutarate_AT"/>
</dbReference>
<proteinExistence type="inferred from homology"/>
<dbReference type="PANTHER" id="PTHR43807:SF20">
    <property type="entry name" value="FI04487P"/>
    <property type="match status" value="1"/>
</dbReference>
<evidence type="ECO:0000256" key="2">
    <source>
        <dbReference type="ARBA" id="ARBA00007441"/>
    </source>
</evidence>
<dbReference type="InterPro" id="IPR015424">
    <property type="entry name" value="PyrdxlP-dep_Trfase"/>
</dbReference>
<dbReference type="GO" id="GO:0097053">
    <property type="term" value="P:L-kynurenine catabolic process"/>
    <property type="evidence" value="ECO:0007669"/>
    <property type="project" value="UniProtKB-UniPathway"/>
</dbReference>
<keyword evidence="7" id="KW-0007">Acetylation</keyword>
<comment type="catalytic activity">
    <reaction evidence="10">
        <text>an S-substituted L-cysteine + H2O = a thiol + pyruvate + NH4(+)</text>
        <dbReference type="Rhea" id="RHEA:18121"/>
        <dbReference type="ChEBI" id="CHEBI:15361"/>
        <dbReference type="ChEBI" id="CHEBI:15377"/>
        <dbReference type="ChEBI" id="CHEBI:28938"/>
        <dbReference type="ChEBI" id="CHEBI:29256"/>
        <dbReference type="ChEBI" id="CHEBI:58717"/>
        <dbReference type="EC" id="4.4.1.13"/>
    </reaction>
    <physiologicalReaction direction="left-to-right" evidence="10">
        <dbReference type="Rhea" id="RHEA:18122"/>
    </physiologicalReaction>
</comment>
<evidence type="ECO:0000256" key="5">
    <source>
        <dbReference type="ARBA" id="ARBA00022679"/>
    </source>
</evidence>
<dbReference type="PANTHER" id="PTHR43807">
    <property type="entry name" value="FI04487P"/>
    <property type="match status" value="1"/>
</dbReference>
<comment type="similarity">
    <text evidence="2">Belongs to the class-I pyridoxal-phosphate-dependent aminotransferase family.</text>
</comment>
<dbReference type="GO" id="GO:0047804">
    <property type="term" value="F:cysteine-S-conjugate beta-lyase activity"/>
    <property type="evidence" value="ECO:0007669"/>
    <property type="project" value="UniProtKB-EC"/>
</dbReference>
<feature type="domain" description="Aminotransferase class I/classII large" evidence="11">
    <location>
        <begin position="100"/>
        <end position="483"/>
    </location>
</feature>
<dbReference type="GO" id="GO:0005739">
    <property type="term" value="C:mitochondrion"/>
    <property type="evidence" value="ECO:0007669"/>
    <property type="project" value="TreeGrafter"/>
</dbReference>
<dbReference type="CDD" id="cd00609">
    <property type="entry name" value="AAT_like"/>
    <property type="match status" value="1"/>
</dbReference>